<dbReference type="Pfam" id="PF07233">
    <property type="entry name" value="DUF1425"/>
    <property type="match status" value="1"/>
</dbReference>
<name>A0ABY3MTB9_9GAMM</name>
<dbReference type="Gene3D" id="2.60.40.3230">
    <property type="match status" value="1"/>
</dbReference>
<comment type="caution">
    <text evidence="2">The sequence shown here is derived from an EMBL/GenBank/DDBJ whole genome shotgun (WGS) entry which is preliminary data.</text>
</comment>
<protein>
    <submittedName>
        <fullName evidence="2">DUF1425 domain-containing protein</fullName>
    </submittedName>
</protein>
<dbReference type="InterPro" id="IPR038483">
    <property type="entry name" value="YcfL-like_sf"/>
</dbReference>
<evidence type="ECO:0000313" key="2">
    <source>
        <dbReference type="EMBL" id="TYK64448.1"/>
    </source>
</evidence>
<reference evidence="2 3" key="1">
    <citation type="submission" date="2019-08" db="EMBL/GenBank/DDBJ databases">
        <title>Microbe sample from Colwellia echini.</title>
        <authorList>
            <person name="Christiansen L."/>
            <person name="Pathiraja D."/>
            <person name="Schultz-Johansen M."/>
            <person name="Choi I.-G."/>
            <person name="Stougaard P."/>
        </authorList>
    </citation>
    <scope>NUCLEOTIDE SEQUENCE [LARGE SCALE GENOMIC DNA]</scope>
    <source>
        <strain evidence="2 3">A3</strain>
    </source>
</reference>
<sequence>MKKQTKQHPSTTAFNAVSLTKPVTLIVLLSAMLIVTGCKNIPPVTSGVGTDQIAPGQKFEKHLQVDNPDLGKKLHISDIRSRTNNDLLEINLSLTSTYKKTLHLQYQFTWFDKDGFIIEAGKSPWQPLDLHGMQTATVPGLAPTTKAATFKIYIREVAEQYFKFAD</sequence>
<evidence type="ECO:0000256" key="1">
    <source>
        <dbReference type="SAM" id="Phobius"/>
    </source>
</evidence>
<keyword evidence="1" id="KW-0812">Transmembrane</keyword>
<dbReference type="CDD" id="cd09030">
    <property type="entry name" value="DUF1425"/>
    <property type="match status" value="1"/>
</dbReference>
<dbReference type="Proteomes" id="UP000815846">
    <property type="component" value="Unassembled WGS sequence"/>
</dbReference>
<evidence type="ECO:0000313" key="3">
    <source>
        <dbReference type="Proteomes" id="UP000815846"/>
    </source>
</evidence>
<accession>A0ABY3MTB9</accession>
<keyword evidence="1" id="KW-1133">Transmembrane helix</keyword>
<keyword evidence="1" id="KW-0472">Membrane</keyword>
<proteinExistence type="predicted"/>
<dbReference type="InterPro" id="IPR010824">
    <property type="entry name" value="DUF1425"/>
</dbReference>
<dbReference type="RefSeq" id="WP_101345292.1">
    <property type="nucleotide sequence ID" value="NZ_PJAI02000025.1"/>
</dbReference>
<organism evidence="2 3">
    <name type="scientific">Colwellia echini</name>
    <dbReference type="NCBI Taxonomy" id="1982103"/>
    <lineage>
        <taxon>Bacteria</taxon>
        <taxon>Pseudomonadati</taxon>
        <taxon>Pseudomonadota</taxon>
        <taxon>Gammaproteobacteria</taxon>
        <taxon>Alteromonadales</taxon>
        <taxon>Colwelliaceae</taxon>
        <taxon>Colwellia</taxon>
    </lineage>
</organism>
<dbReference type="EMBL" id="PJAI02000025">
    <property type="protein sequence ID" value="TYK64448.1"/>
    <property type="molecule type" value="Genomic_DNA"/>
</dbReference>
<keyword evidence="3" id="KW-1185">Reference proteome</keyword>
<feature type="transmembrane region" description="Helical" evidence="1">
    <location>
        <begin position="12"/>
        <end position="35"/>
    </location>
</feature>
<gene>
    <name evidence="2" type="ORF">CWS31_015540</name>
</gene>